<proteinExistence type="predicted"/>
<evidence type="ECO:0000259" key="1">
    <source>
        <dbReference type="Pfam" id="PF09823"/>
    </source>
</evidence>
<dbReference type="EMBL" id="JTFC01000030">
    <property type="protein sequence ID" value="RUS56951.1"/>
    <property type="molecule type" value="Genomic_DNA"/>
</dbReference>
<comment type="caution">
    <text evidence="2">The sequence shown here is derived from an EMBL/GenBank/DDBJ whole genome shotgun (WGS) entry which is preliminary data.</text>
</comment>
<dbReference type="RefSeq" id="WP_126990513.1">
    <property type="nucleotide sequence ID" value="NZ_JTFC01000030.1"/>
</dbReference>
<organism evidence="2 3">
    <name type="scientific">Candidatus Kurthia intestinigallinarum</name>
    <dbReference type="NCBI Taxonomy" id="1562256"/>
    <lineage>
        <taxon>Bacteria</taxon>
        <taxon>Bacillati</taxon>
        <taxon>Bacillota</taxon>
        <taxon>Bacilli</taxon>
        <taxon>Bacillales</taxon>
        <taxon>Caryophanaceae</taxon>
        <taxon>Kurthia</taxon>
    </lineage>
</organism>
<reference evidence="2 3" key="1">
    <citation type="submission" date="2014-11" db="EMBL/GenBank/DDBJ databases">
        <title>Genome sequence and analysis of novel Kurthia sp.</title>
        <authorList>
            <person name="Lawson J.N."/>
            <person name="Gonzalez J.E."/>
            <person name="Rinauldi L."/>
            <person name="Xuan Z."/>
            <person name="Firman A."/>
            <person name="Shaddox L."/>
            <person name="Trudeau A."/>
            <person name="Shah S."/>
            <person name="Reiman D."/>
        </authorList>
    </citation>
    <scope>NUCLEOTIDE SEQUENCE [LARGE SCALE GENOMIC DNA]</scope>
    <source>
        <strain evidence="2 3">3B1D</strain>
    </source>
</reference>
<dbReference type="InterPro" id="IPR018633">
    <property type="entry name" value="DUF2357"/>
</dbReference>
<dbReference type="Pfam" id="PF09823">
    <property type="entry name" value="DUF2357"/>
    <property type="match status" value="1"/>
</dbReference>
<dbReference type="Proteomes" id="UP000288623">
    <property type="component" value="Unassembled WGS sequence"/>
</dbReference>
<evidence type="ECO:0000313" key="3">
    <source>
        <dbReference type="Proteomes" id="UP000288623"/>
    </source>
</evidence>
<protein>
    <recommendedName>
        <fullName evidence="1">DUF2357 domain-containing protein</fullName>
    </recommendedName>
</protein>
<keyword evidence="3" id="KW-1185">Reference proteome</keyword>
<dbReference type="OrthoDB" id="6723960at2"/>
<evidence type="ECO:0000313" key="2">
    <source>
        <dbReference type="EMBL" id="RUS56951.1"/>
    </source>
</evidence>
<feature type="domain" description="DUF2357" evidence="1">
    <location>
        <begin position="46"/>
        <end position="214"/>
    </location>
</feature>
<sequence>MKPNFPDLVNFEYYASNEEPSLEGSSIISLQTIEHIFNTISKRDPLNNSLKSQQFSHMAKTLHNIESQTANRPVPLDRVHQLYLFAQKAMHQLASNPSRKLIKETAYVTPNQLKTPRTKTMNWIAKQPGRNIREKIAGKRILAEKTAFVVDTKENKVFFRVMKQIAKEFQSRLTFGIESGNYDNQSIDELRVKEMKQFLSTYKKVKYSELGDLDISKPVIEPNNRLISDKNYAPIWRLYNELNNRKFNIQKNGELMYQHFEDMAYVYVALLLNEYKSVRPIDFPIQVKEDGAYLKTHSYEKNEHVQFNYFYESKTETDELVRIKALQIGKQRVICERSNGEEFSIDASQFPSKSHFAKLRHEKWISLKTMEPASEATEETFFAQVKLTDSPKKISISQLKRNGVTYEVVTTKYFTFAIDETDEELQAHRGLPILLTINFDGMQKELHTYADMKGLNEIAQKLLEEVSAIAPLDDVKKDNEIDMEASVNKIAMDFTRNQTSLYVNDELINLENNYLIRYDHATENEHQLILPNRDYLYEFDKQQVNFFDSLDVENDDYKWNINYFTLLIQKLHASQQINPITPLLYLIPDNIDEFAQVDIKKALNICYKKNFPIWRSVAGALRGQHELPKETLSRIIVIDTQGPQMSVTQLKLVEKNNQQIFMHYPSYSVDNVLAKMLTMKHFCEQYVKLYTLKYKLSLSEQCKKNMVTSGMVERCIHQKEEELILQFELNEPFYLVFDQEIYTEVMNQWLNNYEQFLINLKSIFKEGSKATALFHLIDFEVDEVLLSQIHEKILNDLPTYSYTTAQLLETISNESVLEKLLNSTPIWYEYLPDLSLDVIKGGTYDSLQLIKDEYVGNTMGTEKIFEIQETLVLPALQTSYLFPLKRGGSLGGKINAVIKHPAFPLNKDIEVNLAIEYKYGYENSYHLVLHPVEQQASIKELEVQWVKEEKASKDVKVSGYLKVPAGNLTSEEILSGKKYLFDTLNKALEIKRVFKNNDIVRRGALNSLSRQLFQSVYTLRKLLRQDNQEVNQYLQAITKSEGYQYLLNIEEEIPSNIVKGKCEDVFRKLFDHAINFVCSFGEYVPRTYIDHVIQKAKNEAKYQNHLYALMYRNSSYPLAVKALEKYVYKNPRKAIRSLRDSVWRDEEILQNLYAHNYKILEHMYGEIKRELKVSIHKREISNIRYTRDCLEMLLAMLAIRTKPHFEFLQAGLPKALKLAKNIRDMESILYEKEERTTPTLLQLDLEKPAGLWKLSDIGYVLNAYLTGEVKENLISVRGINNEEN</sequence>
<gene>
    <name evidence="2" type="ORF">QI30_08475</name>
</gene>
<name>A0A433RUI8_9BACL</name>
<accession>A0A433RUI8</accession>